<comment type="caution">
    <text evidence="6">The sequence shown here is derived from an EMBL/GenBank/DDBJ whole genome shotgun (WGS) entry which is preliminary data.</text>
</comment>
<keyword evidence="5" id="KW-0472">Membrane</keyword>
<dbReference type="GO" id="GO:0006508">
    <property type="term" value="P:proteolysis"/>
    <property type="evidence" value="ECO:0007669"/>
    <property type="project" value="UniProtKB-KW"/>
</dbReference>
<evidence type="ECO:0000313" key="7">
    <source>
        <dbReference type="Proteomes" id="UP001420932"/>
    </source>
</evidence>
<dbReference type="Proteomes" id="UP001420932">
    <property type="component" value="Unassembled WGS sequence"/>
</dbReference>
<keyword evidence="2" id="KW-0645">Protease</keyword>
<gene>
    <name evidence="6" type="ORF">Syun_000774</name>
</gene>
<dbReference type="InterPro" id="IPR021109">
    <property type="entry name" value="Peptidase_aspartic_dom_sf"/>
</dbReference>
<proteinExistence type="inferred from homology"/>
<sequence length="402" mass="44923">MRRCPTRRTGGRVNLRWPSWQYMTLYAMKSITPTLKAGVDGCEGLSHVLLHITQLCGEVRHRWRHLGRRGQCHKMSDSVEAIVAVVTATVEVVEPQSEFEFVIDRVLKGLRGFGEMTDREPELELNEAGMRLGDPPSSVDDLLGILDPLDFEAKVAKLTELGFGRDAFLELNYFGASSNDLRLNPDGSAVNPGAFQHQIRGDSNLMAQLLQSDPELAQVFLEMTSIDSGPCRRSAISERSNEASVKPLVVVKFHALMYAYPIDVEAQRKIEAAIRQKGIDENWATALEYNPEAFARVAMLYVDMEVNGVPLKYEASVYVDVMLHLSIVGHNQQLYLKAVLSVVGMLFSILYSLVYLVLDSPNMEILFGLDMLRKHRCVIDLQENVLRVGGGEDTIPFLQGVL</sequence>
<accession>A0AAP0LI53</accession>
<dbReference type="AlphaFoldDB" id="A0AAP0LI53"/>
<comment type="similarity">
    <text evidence="1">Belongs to the DDI1 family.</text>
</comment>
<dbReference type="GO" id="GO:0004190">
    <property type="term" value="F:aspartic-type endopeptidase activity"/>
    <property type="evidence" value="ECO:0007669"/>
    <property type="project" value="UniProtKB-KW"/>
</dbReference>
<reference evidence="6 7" key="1">
    <citation type="submission" date="2024-01" db="EMBL/GenBank/DDBJ databases">
        <title>Genome assemblies of Stephania.</title>
        <authorList>
            <person name="Yang L."/>
        </authorList>
    </citation>
    <scope>NUCLEOTIDE SEQUENCE [LARGE SCALE GENOMIC DNA]</scope>
    <source>
        <strain evidence="6">YNDBR</strain>
        <tissue evidence="6">Leaf</tissue>
    </source>
</reference>
<organism evidence="6 7">
    <name type="scientific">Stephania yunnanensis</name>
    <dbReference type="NCBI Taxonomy" id="152371"/>
    <lineage>
        <taxon>Eukaryota</taxon>
        <taxon>Viridiplantae</taxon>
        <taxon>Streptophyta</taxon>
        <taxon>Embryophyta</taxon>
        <taxon>Tracheophyta</taxon>
        <taxon>Spermatophyta</taxon>
        <taxon>Magnoliopsida</taxon>
        <taxon>Ranunculales</taxon>
        <taxon>Menispermaceae</taxon>
        <taxon>Menispermoideae</taxon>
        <taxon>Cissampelideae</taxon>
        <taxon>Stephania</taxon>
    </lineage>
</organism>
<keyword evidence="5" id="KW-0812">Transmembrane</keyword>
<evidence type="ECO:0000256" key="5">
    <source>
        <dbReference type="SAM" id="Phobius"/>
    </source>
</evidence>
<keyword evidence="3" id="KW-0064">Aspartyl protease</keyword>
<evidence type="ECO:0000256" key="3">
    <source>
        <dbReference type="ARBA" id="ARBA00022750"/>
    </source>
</evidence>
<keyword evidence="4" id="KW-0378">Hydrolase</keyword>
<evidence type="ECO:0000313" key="6">
    <source>
        <dbReference type="EMBL" id="KAK9168634.1"/>
    </source>
</evidence>
<keyword evidence="5" id="KW-1133">Transmembrane helix</keyword>
<dbReference type="PANTHER" id="PTHR12917">
    <property type="entry name" value="ASPARTYL PROTEASE DDI-RELATED"/>
    <property type="match status" value="1"/>
</dbReference>
<evidence type="ECO:0000256" key="1">
    <source>
        <dbReference type="ARBA" id="ARBA00009136"/>
    </source>
</evidence>
<dbReference type="Gene3D" id="2.40.70.10">
    <property type="entry name" value="Acid Proteases"/>
    <property type="match status" value="1"/>
</dbReference>
<evidence type="ECO:0000256" key="4">
    <source>
        <dbReference type="ARBA" id="ARBA00022801"/>
    </source>
</evidence>
<dbReference type="PANTHER" id="PTHR12917:SF1">
    <property type="entry name" value="AT13091P"/>
    <property type="match status" value="1"/>
</dbReference>
<dbReference type="EMBL" id="JBBNAF010000001">
    <property type="protein sequence ID" value="KAK9168634.1"/>
    <property type="molecule type" value="Genomic_DNA"/>
</dbReference>
<protein>
    <submittedName>
        <fullName evidence="6">Uncharacterized protein</fullName>
    </submittedName>
</protein>
<evidence type="ECO:0000256" key="2">
    <source>
        <dbReference type="ARBA" id="ARBA00022670"/>
    </source>
</evidence>
<name>A0AAP0LI53_9MAGN</name>
<feature type="transmembrane region" description="Helical" evidence="5">
    <location>
        <begin position="334"/>
        <end position="358"/>
    </location>
</feature>
<keyword evidence="7" id="KW-1185">Reference proteome</keyword>